<sequence length="155" mass="17801">MSDEWASVKTGDICARCGNDEFVVVDNTEEYVKFCSKCYWRIVVKKKEFVDNFECPDCGSLRGELEENDAKLGVRCLNCGKVHIMLEKQTTINNRKKFLERNNPKCPRCGSTAITTGQRGFKYHWFGGFDWGFFGSNKTVNRCGNCGHTWEPKMK</sequence>
<dbReference type="EMBL" id="DVHU01000018">
    <property type="protein sequence ID" value="HIR92199.1"/>
    <property type="molecule type" value="Genomic_DNA"/>
</dbReference>
<gene>
    <name evidence="1" type="ORF">IAB98_02100</name>
</gene>
<evidence type="ECO:0000313" key="1">
    <source>
        <dbReference type="EMBL" id="HIR92199.1"/>
    </source>
</evidence>
<evidence type="ECO:0000313" key="2">
    <source>
        <dbReference type="Proteomes" id="UP000886841"/>
    </source>
</evidence>
<name>A0A9D1JES7_9FIRM</name>
<reference evidence="1" key="1">
    <citation type="submission" date="2020-10" db="EMBL/GenBank/DDBJ databases">
        <authorList>
            <person name="Gilroy R."/>
        </authorList>
    </citation>
    <scope>NUCLEOTIDE SEQUENCE</scope>
    <source>
        <strain evidence="1">ChiSxjej1B13-7041</strain>
    </source>
</reference>
<proteinExistence type="predicted"/>
<accession>A0A9D1JES7</accession>
<dbReference type="Proteomes" id="UP000886841">
    <property type="component" value="Unassembled WGS sequence"/>
</dbReference>
<protein>
    <submittedName>
        <fullName evidence="1">Uncharacterized protein</fullName>
    </submittedName>
</protein>
<comment type="caution">
    <text evidence="1">The sequence shown here is derived from an EMBL/GenBank/DDBJ whole genome shotgun (WGS) entry which is preliminary data.</text>
</comment>
<organism evidence="1 2">
    <name type="scientific">Candidatus Egerieimonas intestinavium</name>
    <dbReference type="NCBI Taxonomy" id="2840777"/>
    <lineage>
        <taxon>Bacteria</taxon>
        <taxon>Bacillati</taxon>
        <taxon>Bacillota</taxon>
        <taxon>Clostridia</taxon>
        <taxon>Lachnospirales</taxon>
        <taxon>Lachnospiraceae</taxon>
        <taxon>Lachnospiraceae incertae sedis</taxon>
        <taxon>Candidatus Egerieimonas</taxon>
    </lineage>
</organism>
<dbReference type="AlphaFoldDB" id="A0A9D1JES7"/>
<reference evidence="1" key="2">
    <citation type="journal article" date="2021" name="PeerJ">
        <title>Extensive microbial diversity within the chicken gut microbiome revealed by metagenomics and culture.</title>
        <authorList>
            <person name="Gilroy R."/>
            <person name="Ravi A."/>
            <person name="Getino M."/>
            <person name="Pursley I."/>
            <person name="Horton D.L."/>
            <person name="Alikhan N.F."/>
            <person name="Baker D."/>
            <person name="Gharbi K."/>
            <person name="Hall N."/>
            <person name="Watson M."/>
            <person name="Adriaenssens E.M."/>
            <person name="Foster-Nyarko E."/>
            <person name="Jarju S."/>
            <person name="Secka A."/>
            <person name="Antonio M."/>
            <person name="Oren A."/>
            <person name="Chaudhuri R.R."/>
            <person name="La Ragione R."/>
            <person name="Hildebrand F."/>
            <person name="Pallen M.J."/>
        </authorList>
    </citation>
    <scope>NUCLEOTIDE SEQUENCE</scope>
    <source>
        <strain evidence="1">ChiSxjej1B13-7041</strain>
    </source>
</reference>